<dbReference type="InterPro" id="IPR036465">
    <property type="entry name" value="vWFA_dom_sf"/>
</dbReference>
<keyword evidence="1" id="KW-1133">Transmembrane helix</keyword>
<dbReference type="GO" id="GO:0005975">
    <property type="term" value="P:carbohydrate metabolic process"/>
    <property type="evidence" value="ECO:0007669"/>
    <property type="project" value="UniProtKB-ARBA"/>
</dbReference>
<proteinExistence type="predicted"/>
<dbReference type="InterPro" id="IPR046022">
    <property type="entry name" value="DUF5979"/>
</dbReference>
<evidence type="ECO:0000256" key="1">
    <source>
        <dbReference type="SAM" id="Phobius"/>
    </source>
</evidence>
<name>A0A3S4VFJ4_9ACTO</name>
<evidence type="ECO:0000313" key="4">
    <source>
        <dbReference type="EMBL" id="VEI13008.1"/>
    </source>
</evidence>
<feature type="domain" description="Ig-like" evidence="3">
    <location>
        <begin position="505"/>
        <end position="599"/>
    </location>
</feature>
<dbReference type="Pfam" id="PF13519">
    <property type="entry name" value="VWA_2"/>
    <property type="match status" value="1"/>
</dbReference>
<feature type="transmembrane region" description="Helical" evidence="1">
    <location>
        <begin position="734"/>
        <end position="754"/>
    </location>
</feature>
<dbReference type="InterPro" id="IPR007110">
    <property type="entry name" value="Ig-like_dom"/>
</dbReference>
<dbReference type="InterPro" id="IPR002035">
    <property type="entry name" value="VWF_A"/>
</dbReference>
<dbReference type="PANTHER" id="PTHR10166">
    <property type="entry name" value="VOLTAGE-DEPENDENT CALCIUM CHANNEL SUBUNIT ALPHA-2/DELTA-RELATED"/>
    <property type="match status" value="1"/>
</dbReference>
<evidence type="ECO:0000259" key="2">
    <source>
        <dbReference type="PROSITE" id="PS50234"/>
    </source>
</evidence>
<keyword evidence="1" id="KW-0472">Membrane</keyword>
<dbReference type="PANTHER" id="PTHR10166:SF37">
    <property type="entry name" value="STOLID, ISOFORM H"/>
    <property type="match status" value="1"/>
</dbReference>
<dbReference type="KEGG" id="tbw:NCTC13354_00706"/>
<dbReference type="EMBL" id="LR134476">
    <property type="protein sequence ID" value="VEI13008.1"/>
    <property type="molecule type" value="Genomic_DNA"/>
</dbReference>
<sequence>MFAPRAFRSAYAHPTQPGEVKVFKKAEPVPGMVNMWDVTLRVEGKDKKRTSDIVLVIDTSGSMRYYGRMDAAKDAAKAFVDTLLPSDNTRIAVVSYETNVTVHSGLTNDPTALRSAINGLRADGGTFTQAGVRQARNMLESSTADYKHIVLLSDGVPTYSYALNNPGNYLQPYNGRHWETTANAPESAYRYNVAVGDGTDLHTQYNRQRAWRKRYYNHGNSAIAEAGFTKNEGTRLWTVGLQMSTTGNSIMQSMASPDSFTDVQDVNQLTPVYQAIAGYIDAAVRDAQAVDPMGQGFEIPIADVQKISATPANPAPTYENNTINWKPGSLTRPIVPGSDVKYAELKYRISINDKILAATPDASGNYPTNGEAKITYTDADWQPQSVPFPVPTVKPTLYVVKKVLYDDAGAVVNTDMDFKVNVTGPGLDSVQPYAREVILNASDADGRVITDLKVQGNYTVEEEDHPDYSTTYEVNGVPTGNDGKDLATFTVTEGVEHTIVIHNRPATGTLTIEKALDGDATEKAAELTYSGTYTCEHATKPDITGTWQKQGAGQALLTPSGQTTGVEHVDVPVNYTCSVTENALTGVDGEYYSSSQQIGAPVTITKDQAANVVVTNTINKNAGSVAWTKVDDAGAGLGGSEWVLKGPGLPTQGQAVQDVGNNGQFTVNNLAWGEYTLVETLAPAGHMLDETPITFRVGDVDNTDGLNVVLDPVVNVKVVGPNIPLTGGISRDTYMYVGLVVMVAGLAAAGTHSIRRKMSEENA</sequence>
<dbReference type="Pfam" id="PF17802">
    <property type="entry name" value="SpaA"/>
    <property type="match status" value="1"/>
</dbReference>
<protein>
    <submittedName>
        <fullName evidence="4">Mg-chelatase subunit ChlD</fullName>
    </submittedName>
</protein>
<accession>A0A3S4VFJ4</accession>
<dbReference type="Gene3D" id="3.40.50.410">
    <property type="entry name" value="von Willebrand factor, type A domain"/>
    <property type="match status" value="1"/>
</dbReference>
<dbReference type="InterPro" id="IPR013783">
    <property type="entry name" value="Ig-like_fold"/>
</dbReference>
<evidence type="ECO:0000259" key="3">
    <source>
        <dbReference type="PROSITE" id="PS50835"/>
    </source>
</evidence>
<dbReference type="SUPFAM" id="SSF53300">
    <property type="entry name" value="vWA-like"/>
    <property type="match status" value="1"/>
</dbReference>
<dbReference type="PROSITE" id="PS50835">
    <property type="entry name" value="IG_LIKE"/>
    <property type="match status" value="1"/>
</dbReference>
<dbReference type="Gene3D" id="2.60.40.10">
    <property type="entry name" value="Immunoglobulins"/>
    <property type="match status" value="1"/>
</dbReference>
<dbReference type="InterPro" id="IPR049319">
    <property type="entry name" value="GBS104-like_Ig"/>
</dbReference>
<evidence type="ECO:0000313" key="5">
    <source>
        <dbReference type="Proteomes" id="UP000269542"/>
    </source>
</evidence>
<dbReference type="Proteomes" id="UP000269542">
    <property type="component" value="Chromosome"/>
</dbReference>
<dbReference type="Pfam" id="PF21426">
    <property type="entry name" value="GBS104-like_Ig"/>
    <property type="match status" value="1"/>
</dbReference>
<dbReference type="InterPro" id="IPR051173">
    <property type="entry name" value="Ca_channel_alpha-2/delta"/>
</dbReference>
<reference evidence="4 5" key="1">
    <citation type="submission" date="2018-12" db="EMBL/GenBank/DDBJ databases">
        <authorList>
            <consortium name="Pathogen Informatics"/>
        </authorList>
    </citation>
    <scope>NUCLEOTIDE SEQUENCE [LARGE SCALE GENOMIC DNA]</scope>
    <source>
        <strain evidence="4 5">NCTC13354</strain>
    </source>
</reference>
<dbReference type="OrthoDB" id="134475at2"/>
<dbReference type="Pfam" id="PF19407">
    <property type="entry name" value="DUF5979"/>
    <property type="match status" value="1"/>
</dbReference>
<dbReference type="RefSeq" id="WP_126416168.1">
    <property type="nucleotide sequence ID" value="NZ_LR134476.1"/>
</dbReference>
<feature type="domain" description="VWFA" evidence="2">
    <location>
        <begin position="52"/>
        <end position="276"/>
    </location>
</feature>
<keyword evidence="1" id="KW-0812">Transmembrane</keyword>
<dbReference type="InterPro" id="IPR041033">
    <property type="entry name" value="SpaA_PFL_dom_1"/>
</dbReference>
<dbReference type="SMART" id="SM00327">
    <property type="entry name" value="VWA"/>
    <property type="match status" value="1"/>
</dbReference>
<organism evidence="4 5">
    <name type="scientific">Trueperella bialowiezensis</name>
    <dbReference type="NCBI Taxonomy" id="312285"/>
    <lineage>
        <taxon>Bacteria</taxon>
        <taxon>Bacillati</taxon>
        <taxon>Actinomycetota</taxon>
        <taxon>Actinomycetes</taxon>
        <taxon>Actinomycetales</taxon>
        <taxon>Actinomycetaceae</taxon>
        <taxon>Trueperella</taxon>
    </lineage>
</organism>
<gene>
    <name evidence="4" type="ORF">NCTC13354_00706</name>
</gene>
<keyword evidence="5" id="KW-1185">Reference proteome</keyword>
<dbReference type="AlphaFoldDB" id="A0A3S4VFJ4"/>
<dbReference type="PROSITE" id="PS50234">
    <property type="entry name" value="VWFA"/>
    <property type="match status" value="1"/>
</dbReference>
<dbReference type="CDD" id="cd00198">
    <property type="entry name" value="vWFA"/>
    <property type="match status" value="1"/>
</dbReference>